<sequence length="517" mass="54428">MNEFAWLVPLPVVLPLVGAGVNLAAVGRTRIQRAVSMSVLTAVLVVTGVLLFAADVRGPQVVQVGGWAPTEGIVLIVDRLAALMVIVSTVVTMAVLRYSIGQGRSSFDQESDGHAPLPVFHPTMLVLSAGVSTTFLAGDLFHMYVGFEMLLAASFVLLTLGGTEARVRAGVTYVFVSLLSSMLFLIAIAMIYAATGTVNLAILATRLELIPHDTSVVLHLLLILGFCVKAAVFPMSGWLPDSYPTAPAPVTAVFAGLLTKVGIYALIRTQTLLFPDGSLNTVLMWAALASMIVGILGAVTQDDIKRMLSFTLISHIGYLLFGIALGSDAGMSAAIFYVLHHITIQTTLFLVTGLVERVGGTTASSHLGGLARISPLLGILFFVPAMNLGGIPPFSGFIGKVGLMQAGVQDGGWLAMVLVVGSVVTSLLTLYAVARVWGRAFWGAPPQPEEGMTFTPARTGKSRAMAAGVVVPTTALVIFTLVLTAVAGPLFDITQRASLDLLLREPYLLAVLGEGFR</sequence>
<proteinExistence type="inferred from homology"/>
<dbReference type="Pfam" id="PF00361">
    <property type="entry name" value="Proton_antipo_M"/>
    <property type="match status" value="1"/>
</dbReference>
<evidence type="ECO:0000256" key="4">
    <source>
        <dbReference type="ARBA" id="ARBA00022692"/>
    </source>
</evidence>
<evidence type="ECO:0000313" key="10">
    <source>
        <dbReference type="EMBL" id="USQ76303.1"/>
    </source>
</evidence>
<keyword evidence="3" id="KW-1003">Cell membrane</keyword>
<evidence type="ECO:0000256" key="2">
    <source>
        <dbReference type="ARBA" id="ARBA00005346"/>
    </source>
</evidence>
<evidence type="ECO:0000259" key="9">
    <source>
        <dbReference type="Pfam" id="PF00361"/>
    </source>
</evidence>
<feature type="transmembrane region" description="Helical" evidence="8">
    <location>
        <begin position="173"/>
        <end position="194"/>
    </location>
</feature>
<feature type="transmembrane region" description="Helical" evidence="8">
    <location>
        <begin position="464"/>
        <end position="491"/>
    </location>
</feature>
<reference evidence="10" key="1">
    <citation type="submission" date="2022-06" db="EMBL/GenBank/DDBJ databases">
        <title>Ornithinimicrobium JY.X270.</title>
        <authorList>
            <person name="Huang Y."/>
        </authorList>
    </citation>
    <scope>NUCLEOTIDE SEQUENCE</scope>
    <source>
        <strain evidence="10">JY.X270</strain>
    </source>
</reference>
<dbReference type="EMBL" id="CP099490">
    <property type="protein sequence ID" value="USQ76303.1"/>
    <property type="molecule type" value="Genomic_DNA"/>
</dbReference>
<dbReference type="NCBIfam" id="NF009308">
    <property type="entry name" value="PRK12665.1"/>
    <property type="match status" value="1"/>
</dbReference>
<dbReference type="Proteomes" id="UP001056535">
    <property type="component" value="Chromosome"/>
</dbReference>
<keyword evidence="4 7" id="KW-0812">Transmembrane</keyword>
<dbReference type="PANTHER" id="PTHR42703">
    <property type="entry name" value="NADH DEHYDROGENASE"/>
    <property type="match status" value="1"/>
</dbReference>
<feature type="transmembrane region" description="Helical" evidence="8">
    <location>
        <begin position="333"/>
        <end position="355"/>
    </location>
</feature>
<feature type="domain" description="NADH:quinone oxidoreductase/Mrp antiporter transmembrane" evidence="9">
    <location>
        <begin position="137"/>
        <end position="425"/>
    </location>
</feature>
<accession>A0ABY4YHN2</accession>
<dbReference type="InterPro" id="IPR001750">
    <property type="entry name" value="ND/Mrp_TM"/>
</dbReference>
<keyword evidence="5 8" id="KW-1133">Transmembrane helix</keyword>
<dbReference type="InterPro" id="IPR050586">
    <property type="entry name" value="CPA3_Na-H_Antiporter_D"/>
</dbReference>
<comment type="subcellular location">
    <subcellularLocation>
        <location evidence="1">Cell membrane</location>
        <topology evidence="1">Multi-pass membrane protein</topology>
    </subcellularLocation>
    <subcellularLocation>
        <location evidence="7">Membrane</location>
        <topology evidence="7">Multi-pass membrane protein</topology>
    </subcellularLocation>
</comment>
<dbReference type="RefSeq" id="WP_252620998.1">
    <property type="nucleotide sequence ID" value="NZ_CP099490.1"/>
</dbReference>
<feature type="transmembrane region" description="Helical" evidence="8">
    <location>
        <begin position="117"/>
        <end position="137"/>
    </location>
</feature>
<evidence type="ECO:0000256" key="8">
    <source>
        <dbReference type="SAM" id="Phobius"/>
    </source>
</evidence>
<feature type="transmembrane region" description="Helical" evidence="8">
    <location>
        <begin position="376"/>
        <end position="399"/>
    </location>
</feature>
<keyword evidence="6 8" id="KW-0472">Membrane</keyword>
<dbReference type="PRINTS" id="PR01437">
    <property type="entry name" value="NUOXDRDTASE4"/>
</dbReference>
<keyword evidence="11" id="KW-1185">Reference proteome</keyword>
<dbReference type="PANTHER" id="PTHR42703:SF1">
    <property type="entry name" value="NA(+)_H(+) ANTIPORTER SUBUNIT D1"/>
    <property type="match status" value="1"/>
</dbReference>
<comment type="similarity">
    <text evidence="2">Belongs to the CPA3 antiporters (TC 2.A.63) subunit D family.</text>
</comment>
<organism evidence="10 11">
    <name type="scientific">Ornithinimicrobium cryptoxanthini</name>
    <dbReference type="NCBI Taxonomy" id="2934161"/>
    <lineage>
        <taxon>Bacteria</taxon>
        <taxon>Bacillati</taxon>
        <taxon>Actinomycetota</taxon>
        <taxon>Actinomycetes</taxon>
        <taxon>Micrococcales</taxon>
        <taxon>Ornithinimicrobiaceae</taxon>
        <taxon>Ornithinimicrobium</taxon>
    </lineage>
</organism>
<evidence type="ECO:0000256" key="3">
    <source>
        <dbReference type="ARBA" id="ARBA00022475"/>
    </source>
</evidence>
<feature type="transmembrane region" description="Helical" evidence="8">
    <location>
        <begin position="307"/>
        <end position="327"/>
    </location>
</feature>
<feature type="transmembrane region" description="Helical" evidence="8">
    <location>
        <begin position="214"/>
        <end position="234"/>
    </location>
</feature>
<dbReference type="InterPro" id="IPR003918">
    <property type="entry name" value="NADH_UbQ_OxRdtase"/>
</dbReference>
<gene>
    <name evidence="10" type="ORF">NF557_17220</name>
</gene>
<feature type="transmembrane region" description="Helical" evidence="8">
    <location>
        <begin position="143"/>
        <end position="161"/>
    </location>
</feature>
<feature type="transmembrane region" description="Helical" evidence="8">
    <location>
        <begin position="282"/>
        <end position="300"/>
    </location>
</feature>
<protein>
    <submittedName>
        <fullName evidence="10">Na+/H+ antiporter subunit D</fullName>
    </submittedName>
</protein>
<feature type="transmembrane region" description="Helical" evidence="8">
    <location>
        <begin position="73"/>
        <end position="96"/>
    </location>
</feature>
<feature type="transmembrane region" description="Helical" evidence="8">
    <location>
        <begin position="411"/>
        <end position="433"/>
    </location>
</feature>
<name>A0ABY4YHN2_9MICO</name>
<feature type="transmembrane region" description="Helical" evidence="8">
    <location>
        <begin position="6"/>
        <end position="27"/>
    </location>
</feature>
<evidence type="ECO:0000256" key="5">
    <source>
        <dbReference type="ARBA" id="ARBA00022989"/>
    </source>
</evidence>
<evidence type="ECO:0000256" key="6">
    <source>
        <dbReference type="ARBA" id="ARBA00023136"/>
    </source>
</evidence>
<evidence type="ECO:0000256" key="1">
    <source>
        <dbReference type="ARBA" id="ARBA00004651"/>
    </source>
</evidence>
<feature type="transmembrane region" description="Helical" evidence="8">
    <location>
        <begin position="34"/>
        <end position="53"/>
    </location>
</feature>
<feature type="transmembrane region" description="Helical" evidence="8">
    <location>
        <begin position="246"/>
        <end position="267"/>
    </location>
</feature>
<evidence type="ECO:0000313" key="11">
    <source>
        <dbReference type="Proteomes" id="UP001056535"/>
    </source>
</evidence>
<evidence type="ECO:0000256" key="7">
    <source>
        <dbReference type="RuleBase" id="RU000320"/>
    </source>
</evidence>